<reference evidence="1 2" key="1">
    <citation type="submission" date="2016-10" db="EMBL/GenBank/DDBJ databases">
        <authorList>
            <person name="de Groot N.N."/>
        </authorList>
    </citation>
    <scope>NUCLEOTIDE SEQUENCE [LARGE SCALE GENOMIC DNA]</scope>
    <source>
        <strain evidence="1 2">CGMCC 1.3442</strain>
    </source>
</reference>
<name>A0A1H0AVF7_9BACI</name>
<evidence type="ECO:0000313" key="2">
    <source>
        <dbReference type="Proteomes" id="UP000199334"/>
    </source>
</evidence>
<keyword evidence="2" id="KW-1185">Reference proteome</keyword>
<dbReference type="Proteomes" id="UP000199334">
    <property type="component" value="Unassembled WGS sequence"/>
</dbReference>
<dbReference type="OrthoDB" id="1909991at2"/>
<evidence type="ECO:0000313" key="1">
    <source>
        <dbReference type="EMBL" id="SDN37344.1"/>
    </source>
</evidence>
<sequence length="126" mass="13997">MKTFLPLIILLSFLGGCNIDDNNNNSQKPITNPIPEDYLNNNGADIFFLDGYVFSYASDVSWVLKLNYTLGEEIGEITNQTEQASEFEDGSANVLPVGTKIYDTDTQAYIAIVNGKKIPYLKMMEG</sequence>
<dbReference type="AlphaFoldDB" id="A0A1H0AVF7"/>
<accession>A0A1H0AVF7</accession>
<dbReference type="EMBL" id="FNIG01000004">
    <property type="protein sequence ID" value="SDN37344.1"/>
    <property type="molecule type" value="Genomic_DNA"/>
</dbReference>
<protein>
    <submittedName>
        <fullName evidence="1">Uncharacterized protein</fullName>
    </submittedName>
</protein>
<proteinExistence type="predicted"/>
<dbReference type="PROSITE" id="PS51257">
    <property type="entry name" value="PROKAR_LIPOPROTEIN"/>
    <property type="match status" value="1"/>
</dbReference>
<dbReference type="RefSeq" id="WP_093856542.1">
    <property type="nucleotide sequence ID" value="NZ_BJVZ01000016.1"/>
</dbReference>
<gene>
    <name evidence="1" type="ORF">SAMN05216498_2091</name>
</gene>
<organism evidence="1 2">
    <name type="scientific">Tenuibacillus multivorans</name>
    <dbReference type="NCBI Taxonomy" id="237069"/>
    <lineage>
        <taxon>Bacteria</taxon>
        <taxon>Bacillati</taxon>
        <taxon>Bacillota</taxon>
        <taxon>Bacilli</taxon>
        <taxon>Bacillales</taxon>
        <taxon>Bacillaceae</taxon>
        <taxon>Tenuibacillus</taxon>
    </lineage>
</organism>